<dbReference type="EMBL" id="CP126212">
    <property type="protein sequence ID" value="WIA13902.1"/>
    <property type="molecule type" value="Genomic_DNA"/>
</dbReference>
<name>A0ABY8TY23_TETOB</name>
<reference evidence="1 2" key="1">
    <citation type="submission" date="2023-05" db="EMBL/GenBank/DDBJ databases">
        <title>A 100% complete, gapless, phased diploid assembly of the Scenedesmus obliquus UTEX 3031 genome.</title>
        <authorList>
            <person name="Biondi T.C."/>
            <person name="Hanschen E.R."/>
            <person name="Kwon T."/>
            <person name="Eng W."/>
            <person name="Kruse C.P.S."/>
            <person name="Koehler S.I."/>
            <person name="Kunde Y."/>
            <person name="Gleasner C.D."/>
            <person name="You Mak K.T."/>
            <person name="Polle J."/>
            <person name="Hovde B.T."/>
            <person name="Starkenburg S.R."/>
        </authorList>
    </citation>
    <scope>NUCLEOTIDE SEQUENCE [LARGE SCALE GENOMIC DNA]</scope>
    <source>
        <strain evidence="1 2">DOE0152z</strain>
    </source>
</reference>
<protein>
    <submittedName>
        <fullName evidence="1">Uncharacterized protein</fullName>
    </submittedName>
</protein>
<keyword evidence="2" id="KW-1185">Reference proteome</keyword>
<sequence length="222" mass="24131">MADGSSFDSGYTSFARPFVKRILDAQGDAALLATLQRMRRVAVAAEATLQVLEPAVRKLQSGERFGAPPAYAHTMQLLQWMKPMSGSRRGLMALAPHTQLLLRVAAVLQFTPADWEAKWFEDGTELSAQKVAACKKWLEETAAAAATASRETKEQYPEARCKMMDALVNEVAPVYAELRGSGEQQQDVQHKFVTAAVEAGVLASCVAEHEELLQLAGVVPDA</sequence>
<gene>
    <name evidence="1" type="ORF">OEZ85_002473</name>
</gene>
<evidence type="ECO:0000313" key="1">
    <source>
        <dbReference type="EMBL" id="WIA13902.1"/>
    </source>
</evidence>
<organism evidence="1 2">
    <name type="scientific">Tetradesmus obliquus</name>
    <name type="common">Green alga</name>
    <name type="synonym">Acutodesmus obliquus</name>
    <dbReference type="NCBI Taxonomy" id="3088"/>
    <lineage>
        <taxon>Eukaryota</taxon>
        <taxon>Viridiplantae</taxon>
        <taxon>Chlorophyta</taxon>
        <taxon>core chlorophytes</taxon>
        <taxon>Chlorophyceae</taxon>
        <taxon>CS clade</taxon>
        <taxon>Sphaeropleales</taxon>
        <taxon>Scenedesmaceae</taxon>
        <taxon>Tetradesmus</taxon>
    </lineage>
</organism>
<proteinExistence type="predicted"/>
<accession>A0ABY8TY23</accession>
<dbReference type="Proteomes" id="UP001244341">
    <property type="component" value="Chromosome 5b"/>
</dbReference>
<evidence type="ECO:0000313" key="2">
    <source>
        <dbReference type="Proteomes" id="UP001244341"/>
    </source>
</evidence>